<protein>
    <submittedName>
        <fullName evidence="1">Uncharacterized protein</fullName>
    </submittedName>
</protein>
<reference evidence="1 2" key="1">
    <citation type="journal article" date="2018" name="Sci. Rep.">
        <title>Genomic signatures of local adaptation to the degree of environmental predictability in rotifers.</title>
        <authorList>
            <person name="Franch-Gras L."/>
            <person name="Hahn C."/>
            <person name="Garcia-Roger E.M."/>
            <person name="Carmona M.J."/>
            <person name="Serra M."/>
            <person name="Gomez A."/>
        </authorList>
    </citation>
    <scope>NUCLEOTIDE SEQUENCE [LARGE SCALE GENOMIC DNA]</scope>
    <source>
        <strain evidence="1">HYR1</strain>
    </source>
</reference>
<evidence type="ECO:0000313" key="2">
    <source>
        <dbReference type="Proteomes" id="UP000276133"/>
    </source>
</evidence>
<dbReference type="AlphaFoldDB" id="A0A3M7T6S4"/>
<dbReference type="EMBL" id="REGN01000218">
    <property type="protein sequence ID" value="RNA43520.1"/>
    <property type="molecule type" value="Genomic_DNA"/>
</dbReference>
<organism evidence="1 2">
    <name type="scientific">Brachionus plicatilis</name>
    <name type="common">Marine rotifer</name>
    <name type="synonym">Brachionus muelleri</name>
    <dbReference type="NCBI Taxonomy" id="10195"/>
    <lineage>
        <taxon>Eukaryota</taxon>
        <taxon>Metazoa</taxon>
        <taxon>Spiralia</taxon>
        <taxon>Gnathifera</taxon>
        <taxon>Rotifera</taxon>
        <taxon>Eurotatoria</taxon>
        <taxon>Monogononta</taxon>
        <taxon>Pseudotrocha</taxon>
        <taxon>Ploima</taxon>
        <taxon>Brachionidae</taxon>
        <taxon>Brachionus</taxon>
    </lineage>
</organism>
<accession>A0A3M7T6S4</accession>
<sequence length="91" mass="10131">MLIISGLIKVYKNNKGATKYVALWFNNDVDDDDGAEDILNSEEEIITGHDVKTWVRCPLVHGPKAGSLIFGAAKSNEGIRYIKQMKISDFC</sequence>
<gene>
    <name evidence="1" type="ORF">BpHYR1_044320</name>
</gene>
<evidence type="ECO:0000313" key="1">
    <source>
        <dbReference type="EMBL" id="RNA43520.1"/>
    </source>
</evidence>
<keyword evidence="2" id="KW-1185">Reference proteome</keyword>
<comment type="caution">
    <text evidence="1">The sequence shown here is derived from an EMBL/GenBank/DDBJ whole genome shotgun (WGS) entry which is preliminary data.</text>
</comment>
<proteinExistence type="predicted"/>
<dbReference type="Proteomes" id="UP000276133">
    <property type="component" value="Unassembled WGS sequence"/>
</dbReference>
<name>A0A3M7T6S4_BRAPC</name>